<dbReference type="InterPro" id="IPR032466">
    <property type="entry name" value="Metal_Hydrolase"/>
</dbReference>
<dbReference type="InterPro" id="IPR032465">
    <property type="entry name" value="ACMSD"/>
</dbReference>
<evidence type="ECO:0000256" key="3">
    <source>
        <dbReference type="ARBA" id="ARBA00022793"/>
    </source>
</evidence>
<evidence type="ECO:0000256" key="8">
    <source>
        <dbReference type="RuleBase" id="RU366045"/>
    </source>
</evidence>
<evidence type="ECO:0000256" key="4">
    <source>
        <dbReference type="ARBA" id="ARBA00022833"/>
    </source>
</evidence>
<sequence>MASGWIDIHGHFTPPTSSKDREARWHAMRKANFMVPEPFEWTPESTLSYLDKAGIAMQMLSNLPKQLDALKDSNDYAASLVAKYSSRFGLLAALPTNDPAAALAEIERASNQLHADGFAVTCNYNGVYLGDPSLNDVWAELNRLHAVVFIHPDAYAPASLGRPSPLIEVAFETARTVVDMLYAGIFRRYPKIRFIVAHCGGALPVLSGRLKLLGTESWVPNPNKITQDEIREQLAGLYLDTAATAPTGMAPALHMVSPDHLVYGADCGVPCSTESTMEANKKAVLDYDGLSKEQRDAIGRNVLSLFPAATGRLGRKDRGPVDSRHSFGVNGLSGSTR</sequence>
<keyword evidence="4" id="KW-0862">Zinc</keyword>
<dbReference type="GO" id="GO:0005829">
    <property type="term" value="C:cytosol"/>
    <property type="evidence" value="ECO:0007669"/>
    <property type="project" value="TreeGrafter"/>
</dbReference>
<proteinExistence type="inferred from homology"/>
<name>A0AAE0DJB4_9LECA</name>
<evidence type="ECO:0000259" key="10">
    <source>
        <dbReference type="Pfam" id="PF04909"/>
    </source>
</evidence>
<organism evidence="11 12">
    <name type="scientific">Lepraria neglecta</name>
    <dbReference type="NCBI Taxonomy" id="209136"/>
    <lineage>
        <taxon>Eukaryota</taxon>
        <taxon>Fungi</taxon>
        <taxon>Dikarya</taxon>
        <taxon>Ascomycota</taxon>
        <taxon>Pezizomycotina</taxon>
        <taxon>Lecanoromycetes</taxon>
        <taxon>OSLEUM clade</taxon>
        <taxon>Lecanoromycetidae</taxon>
        <taxon>Lecanorales</taxon>
        <taxon>Lecanorineae</taxon>
        <taxon>Stereocaulaceae</taxon>
        <taxon>Lepraria</taxon>
    </lineage>
</organism>
<evidence type="ECO:0000256" key="1">
    <source>
        <dbReference type="ARBA" id="ARBA00005871"/>
    </source>
</evidence>
<dbReference type="AlphaFoldDB" id="A0AAE0DJB4"/>
<dbReference type="EC" id="4.1.1.52" evidence="7"/>
<evidence type="ECO:0000256" key="9">
    <source>
        <dbReference type="SAM" id="MobiDB-lite"/>
    </source>
</evidence>
<evidence type="ECO:0000313" key="11">
    <source>
        <dbReference type="EMBL" id="KAK3171686.1"/>
    </source>
</evidence>
<comment type="similarity">
    <text evidence="1">Belongs to the metallo-dependent hydrolases superfamily. ACMSD family.</text>
</comment>
<dbReference type="EMBL" id="JASNWA010000008">
    <property type="protein sequence ID" value="KAK3171686.1"/>
    <property type="molecule type" value="Genomic_DNA"/>
</dbReference>
<evidence type="ECO:0000256" key="6">
    <source>
        <dbReference type="ARBA" id="ARBA00036832"/>
    </source>
</evidence>
<feature type="domain" description="Amidohydrolase-related" evidence="10">
    <location>
        <begin position="6"/>
        <end position="299"/>
    </location>
</feature>
<dbReference type="InterPro" id="IPR006680">
    <property type="entry name" value="Amidohydro-rel"/>
</dbReference>
<dbReference type="GO" id="GO:0047596">
    <property type="term" value="F:6-methylsalicylate decarboxylase activity"/>
    <property type="evidence" value="ECO:0007669"/>
    <property type="project" value="UniProtKB-EC"/>
</dbReference>
<comment type="caution">
    <text evidence="11">The sequence shown here is derived from an EMBL/GenBank/DDBJ whole genome shotgun (WGS) entry which is preliminary data.</text>
</comment>
<keyword evidence="2" id="KW-0479">Metal-binding</keyword>
<reference evidence="11" key="1">
    <citation type="submission" date="2022-11" db="EMBL/GenBank/DDBJ databases">
        <title>Chromosomal genome sequence assembly and mating type (MAT) locus characterization of the leprose asexual lichenized fungus Lepraria neglecta (Nyl.) Erichsen.</title>
        <authorList>
            <person name="Allen J.L."/>
            <person name="Pfeffer B."/>
        </authorList>
    </citation>
    <scope>NUCLEOTIDE SEQUENCE</scope>
    <source>
        <strain evidence="11">Allen 5258</strain>
    </source>
</reference>
<dbReference type="GO" id="GO:0019748">
    <property type="term" value="P:secondary metabolic process"/>
    <property type="evidence" value="ECO:0007669"/>
    <property type="project" value="TreeGrafter"/>
</dbReference>
<protein>
    <recommendedName>
        <fullName evidence="7">6-methylsalicylate decarboxylase</fullName>
        <ecNumber evidence="7">4.1.1.52</ecNumber>
    </recommendedName>
</protein>
<comment type="catalytic activity">
    <reaction evidence="6">
        <text>6-methylsalicylate + H(+) = 3-methylphenol + CO2</text>
        <dbReference type="Rhea" id="RHEA:23112"/>
        <dbReference type="ChEBI" id="CHEBI:15378"/>
        <dbReference type="ChEBI" id="CHEBI:16526"/>
        <dbReference type="ChEBI" id="CHEBI:17231"/>
        <dbReference type="ChEBI" id="CHEBI:36658"/>
        <dbReference type="EC" id="4.1.1.52"/>
    </reaction>
    <physiologicalReaction direction="left-to-right" evidence="6">
        <dbReference type="Rhea" id="RHEA:23113"/>
    </physiologicalReaction>
</comment>
<keyword evidence="5 8" id="KW-0456">Lyase</keyword>
<gene>
    <name evidence="11" type="ORF">OEA41_003770</name>
</gene>
<dbReference type="GO" id="GO:0046872">
    <property type="term" value="F:metal ion binding"/>
    <property type="evidence" value="ECO:0007669"/>
    <property type="project" value="UniProtKB-KW"/>
</dbReference>
<dbReference type="Proteomes" id="UP001276659">
    <property type="component" value="Unassembled WGS sequence"/>
</dbReference>
<dbReference type="PANTHER" id="PTHR21240">
    <property type="entry name" value="2-AMINO-3-CARBOXYLMUCONATE-6-SEMIALDEHYDE DECARBOXYLASE"/>
    <property type="match status" value="1"/>
</dbReference>
<dbReference type="PANTHER" id="PTHR21240:SF29">
    <property type="entry name" value="AMIDOHYDROLASE-RELATED DOMAIN-CONTAINING PROTEIN"/>
    <property type="match status" value="1"/>
</dbReference>
<evidence type="ECO:0000313" key="12">
    <source>
        <dbReference type="Proteomes" id="UP001276659"/>
    </source>
</evidence>
<dbReference type="Pfam" id="PF04909">
    <property type="entry name" value="Amidohydro_2"/>
    <property type="match status" value="1"/>
</dbReference>
<evidence type="ECO:0000256" key="5">
    <source>
        <dbReference type="ARBA" id="ARBA00023239"/>
    </source>
</evidence>
<evidence type="ECO:0000256" key="7">
    <source>
        <dbReference type="ARBA" id="ARBA00038889"/>
    </source>
</evidence>
<feature type="region of interest" description="Disordered" evidence="9">
    <location>
        <begin position="313"/>
        <end position="337"/>
    </location>
</feature>
<dbReference type="Gene3D" id="3.20.20.140">
    <property type="entry name" value="Metal-dependent hydrolases"/>
    <property type="match status" value="1"/>
</dbReference>
<keyword evidence="3 8" id="KW-0210">Decarboxylase</keyword>
<dbReference type="SUPFAM" id="SSF51556">
    <property type="entry name" value="Metallo-dependent hydrolases"/>
    <property type="match status" value="1"/>
</dbReference>
<keyword evidence="12" id="KW-1185">Reference proteome</keyword>
<feature type="compositionally biased region" description="Basic and acidic residues" evidence="9">
    <location>
        <begin position="314"/>
        <end position="325"/>
    </location>
</feature>
<evidence type="ECO:0000256" key="2">
    <source>
        <dbReference type="ARBA" id="ARBA00022723"/>
    </source>
</evidence>
<dbReference type="GO" id="GO:0016787">
    <property type="term" value="F:hydrolase activity"/>
    <property type="evidence" value="ECO:0007669"/>
    <property type="project" value="InterPro"/>
</dbReference>
<accession>A0AAE0DJB4</accession>